<organism evidence="4">
    <name type="scientific">uncultured Thermomicrobiales bacterium</name>
    <dbReference type="NCBI Taxonomy" id="1645740"/>
    <lineage>
        <taxon>Bacteria</taxon>
        <taxon>Pseudomonadati</taxon>
        <taxon>Thermomicrobiota</taxon>
        <taxon>Thermomicrobia</taxon>
        <taxon>Thermomicrobiales</taxon>
        <taxon>environmental samples</taxon>
    </lineage>
</organism>
<gene>
    <name evidence="4" type="ORF">AVDCRST_MAG88-4602</name>
</gene>
<dbReference type="PANTHER" id="PTHR38463">
    <property type="entry name" value="STRESS RESPONSE PROTEIN YSNF"/>
    <property type="match status" value="1"/>
</dbReference>
<accession>A0A6J4VUM2</accession>
<dbReference type="Pfam" id="PF05239">
    <property type="entry name" value="PRC"/>
    <property type="match status" value="1"/>
</dbReference>
<feature type="compositionally biased region" description="Basic residues" evidence="1">
    <location>
        <begin position="272"/>
        <end position="281"/>
    </location>
</feature>
<dbReference type="GO" id="GO:0030077">
    <property type="term" value="C:plasma membrane light-harvesting complex"/>
    <property type="evidence" value="ECO:0007669"/>
    <property type="project" value="InterPro"/>
</dbReference>
<evidence type="ECO:0000259" key="2">
    <source>
        <dbReference type="Pfam" id="PF05239"/>
    </source>
</evidence>
<evidence type="ECO:0000256" key="1">
    <source>
        <dbReference type="SAM" id="MobiDB-lite"/>
    </source>
</evidence>
<dbReference type="InterPro" id="IPR019060">
    <property type="entry name" value="DUF2382"/>
</dbReference>
<feature type="region of interest" description="Disordered" evidence="1">
    <location>
        <begin position="255"/>
        <end position="281"/>
    </location>
</feature>
<evidence type="ECO:0000313" key="4">
    <source>
        <dbReference type="EMBL" id="CAA9589555.1"/>
    </source>
</evidence>
<feature type="domain" description="DUF2382" evidence="3">
    <location>
        <begin position="146"/>
        <end position="255"/>
    </location>
</feature>
<dbReference type="NCBIfam" id="TIGR02271">
    <property type="entry name" value="YsnF/AvaK domain"/>
    <property type="match status" value="1"/>
</dbReference>
<feature type="compositionally biased region" description="Low complexity" evidence="1">
    <location>
        <begin position="120"/>
        <end position="138"/>
    </location>
</feature>
<reference evidence="4" key="1">
    <citation type="submission" date="2020-02" db="EMBL/GenBank/DDBJ databases">
        <authorList>
            <person name="Meier V. D."/>
        </authorList>
    </citation>
    <scope>NUCLEOTIDE SEQUENCE</scope>
    <source>
        <strain evidence="4">AVDCRST_MAG88</strain>
    </source>
</reference>
<name>A0A6J4VUM2_9BACT</name>
<dbReference type="GO" id="GO:0019684">
    <property type="term" value="P:photosynthesis, light reaction"/>
    <property type="evidence" value="ECO:0007669"/>
    <property type="project" value="InterPro"/>
</dbReference>
<dbReference type="SUPFAM" id="SSF50346">
    <property type="entry name" value="PRC-barrel domain"/>
    <property type="match status" value="1"/>
</dbReference>
<dbReference type="InterPro" id="IPR052967">
    <property type="entry name" value="Stress_Response_Assoc"/>
</dbReference>
<dbReference type="InterPro" id="IPR014747">
    <property type="entry name" value="Bac_photo_RC_H_C"/>
</dbReference>
<dbReference type="Pfam" id="PF09557">
    <property type="entry name" value="DUF2382"/>
    <property type="match status" value="1"/>
</dbReference>
<protein>
    <recommendedName>
        <fullName evidence="5">DUF2382 domain-containing protein</fullName>
    </recommendedName>
</protein>
<dbReference type="InterPro" id="IPR027275">
    <property type="entry name" value="PRC-brl_dom"/>
</dbReference>
<dbReference type="AlphaFoldDB" id="A0A6J4VUM2"/>
<dbReference type="PANTHER" id="PTHR38463:SF1">
    <property type="entry name" value="STRESS RESPONSE PROTEIN YSNF"/>
    <property type="match status" value="1"/>
</dbReference>
<feature type="domain" description="PRC-barrel" evidence="2">
    <location>
        <begin position="11"/>
        <end position="67"/>
    </location>
</feature>
<sequence length="281" mass="30575">MAGMEIERDARVMASDGEVGRVSHVVVDKQTREVTEIVVNQQGREVLIPISAVASADGKMVRLRGTRAQVQSAGTFSNEAFHAVDDDRAEAESQGATRHGGAPLQEAREDAVTISGVQAATPAPRRQAQPVRQQQARPAEGEIHVPVAEERLSVAKQGVELGEVELRKTVTQEQVSVPVELMREEITVQQRDIADRPAQAGDQIFQEGTISVPVRGEEAVVTKEAVVTGEVVIDKERLVEQQTVTDTVRKERVEVDEQTYQTGRGAAPAQRGPKRTGRRSN</sequence>
<dbReference type="InterPro" id="IPR011033">
    <property type="entry name" value="PRC_barrel-like_sf"/>
</dbReference>
<dbReference type="Gene3D" id="3.90.50.10">
    <property type="entry name" value="Photosynthetic Reaction Center, subunit H, domain 2"/>
    <property type="match status" value="1"/>
</dbReference>
<dbReference type="EMBL" id="CADCWM010001187">
    <property type="protein sequence ID" value="CAA9589555.1"/>
    <property type="molecule type" value="Genomic_DNA"/>
</dbReference>
<evidence type="ECO:0000259" key="3">
    <source>
        <dbReference type="Pfam" id="PF09557"/>
    </source>
</evidence>
<feature type="region of interest" description="Disordered" evidence="1">
    <location>
        <begin position="120"/>
        <end position="139"/>
    </location>
</feature>
<proteinExistence type="predicted"/>
<evidence type="ECO:0008006" key="5">
    <source>
        <dbReference type="Google" id="ProtNLM"/>
    </source>
</evidence>